<reference evidence="1 2" key="1">
    <citation type="submission" date="2018-08" db="EMBL/GenBank/DDBJ databases">
        <title>A genome reference for cultivated species of the human gut microbiota.</title>
        <authorList>
            <person name="Zou Y."/>
            <person name="Xue W."/>
            <person name="Luo G."/>
        </authorList>
    </citation>
    <scope>NUCLEOTIDE SEQUENCE [LARGE SCALE GENOMIC DNA]</scope>
    <source>
        <strain evidence="1 2">AM30-5LB</strain>
    </source>
</reference>
<dbReference type="RefSeq" id="WP_147350333.1">
    <property type="nucleotide sequence ID" value="NZ_QSJI01000014.1"/>
</dbReference>
<dbReference type="EMBL" id="QSJI01000014">
    <property type="protein sequence ID" value="RHD54053.1"/>
    <property type="molecule type" value="Genomic_DNA"/>
</dbReference>
<comment type="caution">
    <text evidence="1">The sequence shown here is derived from an EMBL/GenBank/DDBJ whole genome shotgun (WGS) entry which is preliminary data.</text>
</comment>
<gene>
    <name evidence="1" type="ORF">DW787_08075</name>
</gene>
<dbReference type="AlphaFoldDB" id="A0A414FTH0"/>
<dbReference type="Proteomes" id="UP000286050">
    <property type="component" value="Unassembled WGS sequence"/>
</dbReference>
<protein>
    <submittedName>
        <fullName evidence="1">Uncharacterized protein</fullName>
    </submittedName>
</protein>
<name>A0A414FTH0_9ACTN</name>
<evidence type="ECO:0000313" key="2">
    <source>
        <dbReference type="Proteomes" id="UP000286050"/>
    </source>
</evidence>
<evidence type="ECO:0000313" key="1">
    <source>
        <dbReference type="EMBL" id="RHD54053.1"/>
    </source>
</evidence>
<proteinExistence type="predicted"/>
<organism evidence="1 2">
    <name type="scientific">Collinsella intestinalis</name>
    <dbReference type="NCBI Taxonomy" id="147207"/>
    <lineage>
        <taxon>Bacteria</taxon>
        <taxon>Bacillati</taxon>
        <taxon>Actinomycetota</taxon>
        <taxon>Coriobacteriia</taxon>
        <taxon>Coriobacteriales</taxon>
        <taxon>Coriobacteriaceae</taxon>
        <taxon>Collinsella</taxon>
    </lineage>
</organism>
<sequence length="360" mass="41064">MPSKQILPDKPSIVIDASTIDQMPPEVQEVLGQFYSEQERARAKAKDAEELAYQTEQANTLLSFEGWEEVDIYSDEQSLVEEAALDDSIGLIDDPKAREAVDIERLSQKPTLHQFYRDLYGVGMGGEFLASYADHADTDGCTGVFYLDSDYAGQLGLGYSDANRRLPAPILVNHRDRKHPFQLYSDYFDFVEGVARETSFIHMGSFWVPPNGYLTARKNAMVTINGFCVDLDRSEDDKGEHFDAGWVMSSLNEFFERHTEVRPNYLMLSGTGIQLWYVFGRSIPLLSAKGRNGRMPSPRRGKYDDLLKKLYRFFKDELPPNRFKVDIACAAMNHAFRAPNSPSKHHYPTRLFVFGGRRRR</sequence>
<accession>A0A414FTH0</accession>
<feature type="non-terminal residue" evidence="1">
    <location>
        <position position="360"/>
    </location>
</feature>